<sequence length="274" mass="32419">MNIEQLEIVSLEKQVKYQKLKKFLKYLATLVTGEKQRRDVNSAIDNKTWAHLPIFMISMTIFQISVYFYYEIRYYYSYYGCLRSVFTSSPTIKYEIWRILTHGFLHFSRYHLLKNMSAQIIFGIPQEIAFSYIYIAPLYSGGIMFSEIFMNAIRKKENFTCGASGGDFALIFAQVSNLILNYKDISYNHLQAIWIFIHIFSDFGEDLYYILTHGKGVYAHGHHIFSAIYGLIYGFCILHYNKKTRNWNIVRFIFLSIYFSCLIVAIFKYYVMDL</sequence>
<evidence type="ECO:0000313" key="8">
    <source>
        <dbReference type="EMBL" id="CAI5454952.1"/>
    </source>
</evidence>
<dbReference type="PANTHER" id="PTHR45840:SF2">
    <property type="entry name" value="PROTEIN RHOMBOID-RELATED"/>
    <property type="match status" value="1"/>
</dbReference>
<comment type="subcellular location">
    <subcellularLocation>
        <location evidence="1">Membrane</location>
        <topology evidence="1">Multi-pass membrane protein</topology>
    </subcellularLocation>
</comment>
<dbReference type="EMBL" id="CANHGI010000006">
    <property type="protein sequence ID" value="CAI5454952.1"/>
    <property type="molecule type" value="Genomic_DNA"/>
</dbReference>
<dbReference type="PANTHER" id="PTHR45840">
    <property type="entry name" value="RHOMBOID-RELATED PROTEIN"/>
    <property type="match status" value="1"/>
</dbReference>
<dbReference type="InterPro" id="IPR022764">
    <property type="entry name" value="Peptidase_S54_rhomboid_dom"/>
</dbReference>
<evidence type="ECO:0000256" key="6">
    <source>
        <dbReference type="SAM" id="Phobius"/>
    </source>
</evidence>
<name>A0A9P1J291_9PELO</name>
<feature type="transmembrane region" description="Helical" evidence="6">
    <location>
        <begin position="49"/>
        <end position="70"/>
    </location>
</feature>
<feature type="transmembrane region" description="Helical" evidence="6">
    <location>
        <begin position="223"/>
        <end position="240"/>
    </location>
</feature>
<dbReference type="Gene3D" id="1.20.1540.10">
    <property type="entry name" value="Rhomboid-like"/>
    <property type="match status" value="1"/>
</dbReference>
<evidence type="ECO:0000256" key="5">
    <source>
        <dbReference type="ARBA" id="ARBA00023136"/>
    </source>
</evidence>
<comment type="caution">
    <text evidence="8">The sequence shown here is derived from an EMBL/GenBank/DDBJ whole genome shotgun (WGS) entry which is preliminary data.</text>
</comment>
<dbReference type="InterPro" id="IPR035952">
    <property type="entry name" value="Rhomboid-like_sf"/>
</dbReference>
<keyword evidence="9" id="KW-1185">Reference proteome</keyword>
<accession>A0A9P1J291</accession>
<gene>
    <name evidence="8" type="ORF">CAMP_LOCUS17589</name>
</gene>
<comment type="similarity">
    <text evidence="2">Belongs to the peptidase S54 family.</text>
</comment>
<dbReference type="Proteomes" id="UP001152747">
    <property type="component" value="Unassembled WGS sequence"/>
</dbReference>
<evidence type="ECO:0000256" key="2">
    <source>
        <dbReference type="ARBA" id="ARBA00009045"/>
    </source>
</evidence>
<evidence type="ECO:0000256" key="3">
    <source>
        <dbReference type="ARBA" id="ARBA00022692"/>
    </source>
</evidence>
<dbReference type="GO" id="GO:0016020">
    <property type="term" value="C:membrane"/>
    <property type="evidence" value="ECO:0007669"/>
    <property type="project" value="UniProtKB-SubCell"/>
</dbReference>
<evidence type="ECO:0000313" key="9">
    <source>
        <dbReference type="Proteomes" id="UP001152747"/>
    </source>
</evidence>
<dbReference type="AlphaFoldDB" id="A0A9P1J291"/>
<keyword evidence="5 6" id="KW-0472">Membrane</keyword>
<dbReference type="SUPFAM" id="SSF144091">
    <property type="entry name" value="Rhomboid-like"/>
    <property type="match status" value="1"/>
</dbReference>
<reference evidence="8" key="1">
    <citation type="submission" date="2022-11" db="EMBL/GenBank/DDBJ databases">
        <authorList>
            <person name="Kikuchi T."/>
        </authorList>
    </citation>
    <scope>NUCLEOTIDE SEQUENCE</scope>
    <source>
        <strain evidence="8">PS1010</strain>
    </source>
</reference>
<organism evidence="8 9">
    <name type="scientific">Caenorhabditis angaria</name>
    <dbReference type="NCBI Taxonomy" id="860376"/>
    <lineage>
        <taxon>Eukaryota</taxon>
        <taxon>Metazoa</taxon>
        <taxon>Ecdysozoa</taxon>
        <taxon>Nematoda</taxon>
        <taxon>Chromadorea</taxon>
        <taxon>Rhabditida</taxon>
        <taxon>Rhabditina</taxon>
        <taxon>Rhabditomorpha</taxon>
        <taxon>Rhabditoidea</taxon>
        <taxon>Rhabditidae</taxon>
        <taxon>Peloderinae</taxon>
        <taxon>Caenorhabditis</taxon>
    </lineage>
</organism>
<keyword evidence="3 6" id="KW-0812">Transmembrane</keyword>
<evidence type="ECO:0000259" key="7">
    <source>
        <dbReference type="Pfam" id="PF01694"/>
    </source>
</evidence>
<evidence type="ECO:0000256" key="4">
    <source>
        <dbReference type="ARBA" id="ARBA00022989"/>
    </source>
</evidence>
<protein>
    <recommendedName>
        <fullName evidence="7">Peptidase S54 rhomboid domain-containing protein</fullName>
    </recommendedName>
</protein>
<feature type="domain" description="Peptidase S54 rhomboid" evidence="7">
    <location>
        <begin position="95"/>
        <end position="238"/>
    </location>
</feature>
<evidence type="ECO:0000256" key="1">
    <source>
        <dbReference type="ARBA" id="ARBA00004141"/>
    </source>
</evidence>
<dbReference type="OrthoDB" id="418595at2759"/>
<dbReference type="InterPro" id="IPR051739">
    <property type="entry name" value="Rhomboid_IM_Serine_Proteases"/>
</dbReference>
<proteinExistence type="inferred from homology"/>
<keyword evidence="4 6" id="KW-1133">Transmembrane helix</keyword>
<feature type="transmembrane region" description="Helical" evidence="6">
    <location>
        <begin position="252"/>
        <end position="271"/>
    </location>
</feature>
<dbReference type="Pfam" id="PF01694">
    <property type="entry name" value="Rhomboid"/>
    <property type="match status" value="1"/>
</dbReference>
<dbReference type="GO" id="GO:0004252">
    <property type="term" value="F:serine-type endopeptidase activity"/>
    <property type="evidence" value="ECO:0007669"/>
    <property type="project" value="InterPro"/>
</dbReference>